<organism evidence="7 8">
    <name type="scientific">Paenibacillus sediminis</name>
    <dbReference type="NCBI Taxonomy" id="664909"/>
    <lineage>
        <taxon>Bacteria</taxon>
        <taxon>Bacillati</taxon>
        <taxon>Bacillota</taxon>
        <taxon>Bacilli</taxon>
        <taxon>Bacillales</taxon>
        <taxon>Paenibacillaceae</taxon>
        <taxon>Paenibacillus</taxon>
    </lineage>
</organism>
<dbReference type="Pfam" id="PF01791">
    <property type="entry name" value="DeoC"/>
    <property type="match status" value="1"/>
</dbReference>
<dbReference type="RefSeq" id="WP_209849034.1">
    <property type="nucleotide sequence ID" value="NZ_CBCRVE010000008.1"/>
</dbReference>
<reference evidence="7 8" key="1">
    <citation type="submission" date="2021-03" db="EMBL/GenBank/DDBJ databases">
        <title>Genomic Encyclopedia of Type Strains, Phase IV (KMG-IV): sequencing the most valuable type-strain genomes for metagenomic binning, comparative biology and taxonomic classification.</title>
        <authorList>
            <person name="Goeker M."/>
        </authorList>
    </citation>
    <scope>NUCLEOTIDE SEQUENCE [LARGE SCALE GENOMIC DNA]</scope>
    <source>
        <strain evidence="7 8">DSM 23491</strain>
    </source>
</reference>
<protein>
    <recommendedName>
        <fullName evidence="6">Deoxyribose-phosphate aldolase</fullName>
        <shortName evidence="6">DERA</shortName>
        <ecNumber evidence="6">4.1.2.4</ecNumber>
    </recommendedName>
    <alternativeName>
        <fullName evidence="6">2-deoxy-D-ribose 5-phosphate aldolase</fullName>
    </alternativeName>
    <alternativeName>
        <fullName evidence="6">Phosphodeoxyriboaldolase</fullName>
        <shortName evidence="6">Deoxyriboaldolase</shortName>
    </alternativeName>
</protein>
<evidence type="ECO:0000256" key="3">
    <source>
        <dbReference type="ARBA" id="ARBA00023239"/>
    </source>
</evidence>
<dbReference type="InterPro" id="IPR013785">
    <property type="entry name" value="Aldolase_TIM"/>
</dbReference>
<comment type="subcellular location">
    <subcellularLocation>
        <location evidence="6">Cytoplasm</location>
    </subcellularLocation>
</comment>
<keyword evidence="8" id="KW-1185">Reference proteome</keyword>
<dbReference type="SMART" id="SM01133">
    <property type="entry name" value="DeoC"/>
    <property type="match status" value="1"/>
</dbReference>
<comment type="similarity">
    <text evidence="1 6">Belongs to the DeoC/FbaB aldolase family. DeoC type 1 subfamily.</text>
</comment>
<dbReference type="NCBIfam" id="TIGR00126">
    <property type="entry name" value="deoC"/>
    <property type="match status" value="1"/>
</dbReference>
<dbReference type="PANTHER" id="PTHR10889">
    <property type="entry name" value="DEOXYRIBOSE-PHOSPHATE ALDOLASE"/>
    <property type="match status" value="1"/>
</dbReference>
<name>A0ABS4H3Q4_9BACL</name>
<feature type="active site" description="Proton donor/acceptor" evidence="6">
    <location>
        <position position="184"/>
    </location>
</feature>
<dbReference type="InterPro" id="IPR011343">
    <property type="entry name" value="DeoC"/>
</dbReference>
<comment type="function">
    <text evidence="6">Catalyzes a reversible aldol reaction between acetaldehyde and D-glyceraldehyde 3-phosphate to generate 2-deoxy-D-ribose 5-phosphate.</text>
</comment>
<comment type="pathway">
    <text evidence="6">Carbohydrate degradation; 2-deoxy-D-ribose 1-phosphate degradation; D-glyceraldehyde 3-phosphate and acetaldehyde from 2-deoxy-alpha-D-ribose 1-phosphate: step 2/2.</text>
</comment>
<evidence type="ECO:0000256" key="6">
    <source>
        <dbReference type="HAMAP-Rule" id="MF_00114"/>
    </source>
</evidence>
<dbReference type="EC" id="4.1.2.4" evidence="6"/>
<dbReference type="Gene3D" id="3.20.20.70">
    <property type="entry name" value="Aldolase class I"/>
    <property type="match status" value="1"/>
</dbReference>
<comment type="caution">
    <text evidence="7">The sequence shown here is derived from an EMBL/GenBank/DDBJ whole genome shotgun (WGS) entry which is preliminary data.</text>
</comment>
<keyword evidence="4 6" id="KW-0704">Schiff base</keyword>
<keyword evidence="2 6" id="KW-0963">Cytoplasm</keyword>
<evidence type="ECO:0000256" key="2">
    <source>
        <dbReference type="ARBA" id="ARBA00022490"/>
    </source>
</evidence>
<proteinExistence type="inferred from homology"/>
<evidence type="ECO:0000313" key="7">
    <source>
        <dbReference type="EMBL" id="MBP1937141.1"/>
    </source>
</evidence>
<dbReference type="Proteomes" id="UP001519273">
    <property type="component" value="Unassembled WGS sequence"/>
</dbReference>
<comment type="catalytic activity">
    <reaction evidence="5 6">
        <text>2-deoxy-D-ribose 5-phosphate = D-glyceraldehyde 3-phosphate + acetaldehyde</text>
        <dbReference type="Rhea" id="RHEA:12821"/>
        <dbReference type="ChEBI" id="CHEBI:15343"/>
        <dbReference type="ChEBI" id="CHEBI:59776"/>
        <dbReference type="ChEBI" id="CHEBI:62877"/>
        <dbReference type="EC" id="4.1.2.4"/>
    </reaction>
</comment>
<accession>A0ABS4H3Q4</accession>
<feature type="active site" description="Proton donor/acceptor" evidence="6">
    <location>
        <position position="92"/>
    </location>
</feature>
<evidence type="ECO:0000256" key="5">
    <source>
        <dbReference type="ARBA" id="ARBA00048791"/>
    </source>
</evidence>
<evidence type="ECO:0000313" key="8">
    <source>
        <dbReference type="Proteomes" id="UP001519273"/>
    </source>
</evidence>
<feature type="active site" description="Schiff-base intermediate with acetaldehyde" evidence="6">
    <location>
        <position position="155"/>
    </location>
</feature>
<dbReference type="InterPro" id="IPR028581">
    <property type="entry name" value="DeoC_typeI"/>
</dbReference>
<dbReference type="SUPFAM" id="SSF51569">
    <property type="entry name" value="Aldolase"/>
    <property type="match status" value="1"/>
</dbReference>
<dbReference type="GO" id="GO:0004139">
    <property type="term" value="F:deoxyribose-phosphate aldolase activity"/>
    <property type="evidence" value="ECO:0007669"/>
    <property type="project" value="UniProtKB-EC"/>
</dbReference>
<dbReference type="CDD" id="cd00959">
    <property type="entry name" value="DeoC"/>
    <property type="match status" value="1"/>
</dbReference>
<dbReference type="HAMAP" id="MF_00114">
    <property type="entry name" value="DeoC_type1"/>
    <property type="match status" value="1"/>
</dbReference>
<dbReference type="EMBL" id="JAGGKP010000004">
    <property type="protein sequence ID" value="MBP1937141.1"/>
    <property type="molecule type" value="Genomic_DNA"/>
</dbReference>
<evidence type="ECO:0000256" key="4">
    <source>
        <dbReference type="ARBA" id="ARBA00023270"/>
    </source>
</evidence>
<dbReference type="PIRSF" id="PIRSF001357">
    <property type="entry name" value="DeoC"/>
    <property type="match status" value="1"/>
</dbReference>
<dbReference type="InterPro" id="IPR002915">
    <property type="entry name" value="DeoC/FbaB/LacD_aldolase"/>
</dbReference>
<evidence type="ECO:0000256" key="1">
    <source>
        <dbReference type="ARBA" id="ARBA00010936"/>
    </source>
</evidence>
<keyword evidence="3 6" id="KW-0456">Lyase</keyword>
<dbReference type="PANTHER" id="PTHR10889:SF1">
    <property type="entry name" value="DEOXYRIBOSE-PHOSPHATE ALDOLASE"/>
    <property type="match status" value="1"/>
</dbReference>
<gene>
    <name evidence="6" type="primary">deoC</name>
    <name evidence="7" type="ORF">J2Z20_002034</name>
</gene>
<sequence>MNQQSITKIIDHTLLKADARKEDIIKLAQEAKQYGFASVCVNPTWVSTAYEILRDTEVKVCTVIGFPLGATTPETKAFEAKNAIENGATEVDMVINIGALKDGNNELVKRDIAAVVEAARGKALTKVIIETCLLTDEEKVRACQLSVEAGADFVKTSTGFSTGGATKEDVALMRKTVGPNIGVKASGGVRSAEDAKAMVEAGATRIGTSGGVAIAKGEQSSTAY</sequence>